<keyword evidence="1" id="KW-1133">Transmembrane helix</keyword>
<sequence>MEPIKRTRILRIMRLGGAGLLIVGIIGIATEYGKIASCSASRGASNCAFALNVEGTGLALIFVGAFTLLASFAVGAFLSDDS</sequence>
<keyword evidence="1" id="KW-0812">Transmembrane</keyword>
<gene>
    <name evidence="2" type="ORF">UFOPK3164_01775</name>
    <name evidence="3" type="ORF">UFOPK3427_00506</name>
    <name evidence="4" type="ORF">UFOPK4112_00737</name>
</gene>
<keyword evidence="1" id="KW-0472">Membrane</keyword>
<evidence type="ECO:0000313" key="2">
    <source>
        <dbReference type="EMBL" id="CAB4834883.1"/>
    </source>
</evidence>
<dbReference type="AlphaFoldDB" id="A0A6J7AQ29"/>
<protein>
    <submittedName>
        <fullName evidence="2">Unannotated protein</fullName>
    </submittedName>
</protein>
<organism evidence="2">
    <name type="scientific">freshwater metagenome</name>
    <dbReference type="NCBI Taxonomy" id="449393"/>
    <lineage>
        <taxon>unclassified sequences</taxon>
        <taxon>metagenomes</taxon>
        <taxon>ecological metagenomes</taxon>
    </lineage>
</organism>
<evidence type="ECO:0000256" key="1">
    <source>
        <dbReference type="SAM" id="Phobius"/>
    </source>
</evidence>
<accession>A0A6J7AQ29</accession>
<evidence type="ECO:0000313" key="3">
    <source>
        <dbReference type="EMBL" id="CAB4866283.1"/>
    </source>
</evidence>
<dbReference type="EMBL" id="CAFABE010000151">
    <property type="protein sequence ID" value="CAB4834883.1"/>
    <property type="molecule type" value="Genomic_DNA"/>
</dbReference>
<feature type="transmembrane region" description="Helical" evidence="1">
    <location>
        <begin position="58"/>
        <end position="78"/>
    </location>
</feature>
<proteinExistence type="predicted"/>
<evidence type="ECO:0000313" key="4">
    <source>
        <dbReference type="EMBL" id="CAB5018102.1"/>
    </source>
</evidence>
<dbReference type="EMBL" id="CAFBLT010000001">
    <property type="protein sequence ID" value="CAB4866283.1"/>
    <property type="molecule type" value="Genomic_DNA"/>
</dbReference>
<reference evidence="2" key="1">
    <citation type="submission" date="2020-05" db="EMBL/GenBank/DDBJ databases">
        <authorList>
            <person name="Chiriac C."/>
            <person name="Salcher M."/>
            <person name="Ghai R."/>
            <person name="Kavagutti S V."/>
        </authorList>
    </citation>
    <scope>NUCLEOTIDE SEQUENCE</scope>
</reference>
<name>A0A6J7AQ29_9ZZZZ</name>
<dbReference type="EMBL" id="CAFBPM010000005">
    <property type="protein sequence ID" value="CAB5018102.1"/>
    <property type="molecule type" value="Genomic_DNA"/>
</dbReference>
<feature type="transmembrane region" description="Helical" evidence="1">
    <location>
        <begin position="12"/>
        <end position="30"/>
    </location>
</feature>